<organism evidence="1 2">
    <name type="scientific">Deinococcus psychrotolerans</name>
    <dbReference type="NCBI Taxonomy" id="2489213"/>
    <lineage>
        <taxon>Bacteria</taxon>
        <taxon>Thermotogati</taxon>
        <taxon>Deinococcota</taxon>
        <taxon>Deinococci</taxon>
        <taxon>Deinococcales</taxon>
        <taxon>Deinococcaceae</taxon>
        <taxon>Deinococcus</taxon>
    </lineage>
</organism>
<dbReference type="EMBL" id="CP034183">
    <property type="protein sequence ID" value="AZI41475.1"/>
    <property type="molecule type" value="Genomic_DNA"/>
</dbReference>
<dbReference type="Proteomes" id="UP000276417">
    <property type="component" value="Chromosome 1"/>
</dbReference>
<evidence type="ECO:0000313" key="1">
    <source>
        <dbReference type="EMBL" id="AZI41475.1"/>
    </source>
</evidence>
<gene>
    <name evidence="1" type="ORF">EHF33_00810</name>
</gene>
<dbReference type="KEGG" id="dph:EHF33_00810"/>
<dbReference type="RefSeq" id="WP_124867189.1">
    <property type="nucleotide sequence ID" value="NZ_CP034183.1"/>
</dbReference>
<dbReference type="OrthoDB" id="69022at2"/>
<proteinExistence type="predicted"/>
<reference evidence="1 2" key="1">
    <citation type="submission" date="2018-11" db="EMBL/GenBank/DDBJ databases">
        <title>Deinococcus shelandsis sp. nov., isolated from South Shetland Islands soil of Antarctica.</title>
        <authorList>
            <person name="Tian J."/>
        </authorList>
    </citation>
    <scope>NUCLEOTIDE SEQUENCE [LARGE SCALE GENOMIC DNA]</scope>
    <source>
        <strain evidence="1 2">S14-83T</strain>
    </source>
</reference>
<protein>
    <submittedName>
        <fullName evidence="1">Uncharacterized protein</fullName>
    </submittedName>
</protein>
<keyword evidence="2" id="KW-1185">Reference proteome</keyword>
<evidence type="ECO:0000313" key="2">
    <source>
        <dbReference type="Proteomes" id="UP000276417"/>
    </source>
</evidence>
<name>A0A3G8Y8G7_9DEIO</name>
<sequence length="149" mass="15883">MTDIAQHTVITREEISGVEFDWFACDGAGHVAQFLAAGDDTVPQAALASEELLEALHVYIDTLPEREEVNAPAGGFDAHLAGPQQRGTFVYDAVPGEAGVYRLAALPRTPLKVAELPETLQVYLSTLKLAAELGTPTLKIGPQGEVKTD</sequence>
<accession>A0A3G8Y8G7</accession>
<dbReference type="AlphaFoldDB" id="A0A3G8Y8G7"/>